<feature type="region of interest" description="Disordered" evidence="1">
    <location>
        <begin position="244"/>
        <end position="269"/>
    </location>
</feature>
<protein>
    <submittedName>
        <fullName evidence="3">Uncharacterized protein</fullName>
    </submittedName>
</protein>
<evidence type="ECO:0000256" key="1">
    <source>
        <dbReference type="SAM" id="MobiDB-lite"/>
    </source>
</evidence>
<keyword evidence="2" id="KW-0812">Transmembrane</keyword>
<evidence type="ECO:0000313" key="4">
    <source>
        <dbReference type="Proteomes" id="UP001642540"/>
    </source>
</evidence>
<accession>A0ABP1PXH5</accession>
<keyword evidence="4" id="KW-1185">Reference proteome</keyword>
<name>A0ABP1PXH5_9HEXA</name>
<reference evidence="3 4" key="1">
    <citation type="submission" date="2024-08" db="EMBL/GenBank/DDBJ databases">
        <authorList>
            <person name="Cucini C."/>
            <person name="Frati F."/>
        </authorList>
    </citation>
    <scope>NUCLEOTIDE SEQUENCE [LARGE SCALE GENOMIC DNA]</scope>
</reference>
<organism evidence="3 4">
    <name type="scientific">Orchesella dallaii</name>
    <dbReference type="NCBI Taxonomy" id="48710"/>
    <lineage>
        <taxon>Eukaryota</taxon>
        <taxon>Metazoa</taxon>
        <taxon>Ecdysozoa</taxon>
        <taxon>Arthropoda</taxon>
        <taxon>Hexapoda</taxon>
        <taxon>Collembola</taxon>
        <taxon>Entomobryomorpha</taxon>
        <taxon>Entomobryoidea</taxon>
        <taxon>Orchesellidae</taxon>
        <taxon>Orchesellinae</taxon>
        <taxon>Orchesella</taxon>
    </lineage>
</organism>
<evidence type="ECO:0000313" key="3">
    <source>
        <dbReference type="EMBL" id="CAL8076803.1"/>
    </source>
</evidence>
<comment type="caution">
    <text evidence="3">The sequence shown here is derived from an EMBL/GenBank/DDBJ whole genome shotgun (WGS) entry which is preliminary data.</text>
</comment>
<dbReference type="EMBL" id="CAXLJM020000012">
    <property type="protein sequence ID" value="CAL8076803.1"/>
    <property type="molecule type" value="Genomic_DNA"/>
</dbReference>
<dbReference type="Proteomes" id="UP001642540">
    <property type="component" value="Unassembled WGS sequence"/>
</dbReference>
<evidence type="ECO:0000256" key="2">
    <source>
        <dbReference type="SAM" id="Phobius"/>
    </source>
</evidence>
<keyword evidence="2" id="KW-0472">Membrane</keyword>
<feature type="transmembrane region" description="Helical" evidence="2">
    <location>
        <begin position="198"/>
        <end position="225"/>
    </location>
</feature>
<gene>
    <name evidence="3" type="ORF">ODALV1_LOCUS3594</name>
</gene>
<proteinExistence type="predicted"/>
<keyword evidence="2" id="KW-1133">Transmembrane helix</keyword>
<sequence length="283" mass="31652">MEPEMSVTDKEKSRKEFSKPLSHYKQFILSQIRGDSFKQTYHKGPNYIQASSEQRKIVVQLEKLIDNAKTHRVQAVVLGPTGSDEIAMIGCRMLNMISKRLSVLRQSNEPFGNLNVFYETEPVADVCLLRKPEEISPFDSESRSGSSMTVTLDKNSDDISSSEVESLSDDCECGPLTEKDSGCENSDSRLYEKLHTSYYGFLIAVVVLLAAILVTCLGLFGWLIIENNERGVIQGRIWRRRRRSGGAAQHQGAVTPARAGSPVPQEKDPPQMSLCALIFPFHH</sequence>